<proteinExistence type="predicted"/>
<keyword evidence="2" id="KW-1185">Reference proteome</keyword>
<evidence type="ECO:0000313" key="1">
    <source>
        <dbReference type="EMBL" id="CDF32740.1"/>
    </source>
</evidence>
<dbReference type="RefSeq" id="XP_005712511.1">
    <property type="nucleotide sequence ID" value="XM_005712454.1"/>
</dbReference>
<gene>
    <name evidence="1" type="ORF">CHC_T00001651001</name>
</gene>
<dbReference type="Gramene" id="CDF32740">
    <property type="protein sequence ID" value="CDF32740"/>
    <property type="gene ID" value="CHC_T00001651001"/>
</dbReference>
<dbReference type="EMBL" id="HG001566">
    <property type="protein sequence ID" value="CDF32740.1"/>
    <property type="molecule type" value="Genomic_DNA"/>
</dbReference>
<protein>
    <submittedName>
        <fullName evidence="1">Uncharacterized protein</fullName>
    </submittedName>
</protein>
<accession>R7Q5J6</accession>
<reference evidence="2" key="1">
    <citation type="journal article" date="2013" name="Proc. Natl. Acad. Sci. U.S.A.">
        <title>Genome structure and metabolic features in the red seaweed Chondrus crispus shed light on evolution of the Archaeplastida.</title>
        <authorList>
            <person name="Collen J."/>
            <person name="Porcel B."/>
            <person name="Carre W."/>
            <person name="Ball S.G."/>
            <person name="Chaparro C."/>
            <person name="Tonon T."/>
            <person name="Barbeyron T."/>
            <person name="Michel G."/>
            <person name="Noel B."/>
            <person name="Valentin K."/>
            <person name="Elias M."/>
            <person name="Artiguenave F."/>
            <person name="Arun A."/>
            <person name="Aury J.M."/>
            <person name="Barbosa-Neto J.F."/>
            <person name="Bothwell J.H."/>
            <person name="Bouget F.Y."/>
            <person name="Brillet L."/>
            <person name="Cabello-Hurtado F."/>
            <person name="Capella-Gutierrez S."/>
            <person name="Charrier B."/>
            <person name="Cladiere L."/>
            <person name="Cock J.M."/>
            <person name="Coelho S.M."/>
            <person name="Colleoni C."/>
            <person name="Czjzek M."/>
            <person name="Da Silva C."/>
            <person name="Delage L."/>
            <person name="Denoeud F."/>
            <person name="Deschamps P."/>
            <person name="Dittami S.M."/>
            <person name="Gabaldon T."/>
            <person name="Gachon C.M."/>
            <person name="Groisillier A."/>
            <person name="Herve C."/>
            <person name="Jabbari K."/>
            <person name="Katinka M."/>
            <person name="Kloareg B."/>
            <person name="Kowalczyk N."/>
            <person name="Labadie K."/>
            <person name="Leblanc C."/>
            <person name="Lopez P.J."/>
            <person name="McLachlan D.H."/>
            <person name="Meslet-Cladiere L."/>
            <person name="Moustafa A."/>
            <person name="Nehr Z."/>
            <person name="Nyvall Collen P."/>
            <person name="Panaud O."/>
            <person name="Partensky F."/>
            <person name="Poulain J."/>
            <person name="Rensing S.A."/>
            <person name="Rousvoal S."/>
            <person name="Samson G."/>
            <person name="Symeonidi A."/>
            <person name="Weissenbach J."/>
            <person name="Zambounis A."/>
            <person name="Wincker P."/>
            <person name="Boyen C."/>
        </authorList>
    </citation>
    <scope>NUCLEOTIDE SEQUENCE [LARGE SCALE GENOMIC DNA]</scope>
    <source>
        <strain evidence="2">cv. Stackhouse</strain>
    </source>
</reference>
<dbReference type="KEGG" id="ccp:CHC_T00001651001"/>
<dbReference type="Proteomes" id="UP000012073">
    <property type="component" value="Unassembled WGS sequence"/>
</dbReference>
<evidence type="ECO:0000313" key="2">
    <source>
        <dbReference type="Proteomes" id="UP000012073"/>
    </source>
</evidence>
<name>R7Q5J6_CHOCR</name>
<dbReference type="GeneID" id="17320232"/>
<dbReference type="AlphaFoldDB" id="R7Q5J6"/>
<organism evidence="1 2">
    <name type="scientific">Chondrus crispus</name>
    <name type="common">Carrageen Irish moss</name>
    <name type="synonym">Polymorpha crispa</name>
    <dbReference type="NCBI Taxonomy" id="2769"/>
    <lineage>
        <taxon>Eukaryota</taxon>
        <taxon>Rhodophyta</taxon>
        <taxon>Florideophyceae</taxon>
        <taxon>Rhodymeniophycidae</taxon>
        <taxon>Gigartinales</taxon>
        <taxon>Gigartinaceae</taxon>
        <taxon>Chondrus</taxon>
    </lineage>
</organism>
<sequence>MIGSVLAMVLCEAFFSLRMRIVSRELGQWIQMAEELAAKKVLSSWPRYTRFPKGARELLVRLERVAVDGEEALMLRIAE</sequence>